<accession>A0A1V1NRF2</accession>
<dbReference type="Proteomes" id="UP000189670">
    <property type="component" value="Unassembled WGS sequence"/>
</dbReference>
<comment type="caution">
    <text evidence="1">The sequence shown here is derived from an EMBL/GenBank/DDBJ whole genome shotgun (WGS) entry which is preliminary data.</text>
</comment>
<name>A0A1V1NRF2_9BACT</name>
<organism evidence="1 2">
    <name type="scientific">Candidatus Magnetoglobus multicellularis str. Araruama</name>
    <dbReference type="NCBI Taxonomy" id="890399"/>
    <lineage>
        <taxon>Bacteria</taxon>
        <taxon>Pseudomonadati</taxon>
        <taxon>Thermodesulfobacteriota</taxon>
        <taxon>Desulfobacteria</taxon>
        <taxon>Desulfobacterales</taxon>
        <taxon>Desulfobacteraceae</taxon>
        <taxon>Candidatus Magnetoglobus</taxon>
    </lineage>
</organism>
<proteinExistence type="predicted"/>
<evidence type="ECO:0000313" key="2">
    <source>
        <dbReference type="Proteomes" id="UP000189670"/>
    </source>
</evidence>
<protein>
    <submittedName>
        <fullName evidence="1">Uncharacterized protein</fullName>
    </submittedName>
</protein>
<gene>
    <name evidence="1" type="ORF">OMM_14698</name>
</gene>
<dbReference type="AlphaFoldDB" id="A0A1V1NRF2"/>
<evidence type="ECO:0000313" key="1">
    <source>
        <dbReference type="EMBL" id="ETR65170.1"/>
    </source>
</evidence>
<sequence>MGYDLHITRKEDWADEEDSQSISIDEWNKYIENDSEVVPDPENPGGSDFLYLRKAGDWPLWFNSDLGEVYTKNPEVDVIAKMVRISSALKAKVCGDDGEFYDADGNVLTDQGIVESLADKPKKPWWKLW</sequence>
<reference evidence="2" key="1">
    <citation type="submission" date="2012-11" db="EMBL/GenBank/DDBJ databases">
        <authorList>
            <person name="Lucero-Rivera Y.E."/>
            <person name="Tovar-Ramirez D."/>
        </authorList>
    </citation>
    <scope>NUCLEOTIDE SEQUENCE [LARGE SCALE GENOMIC DNA]</scope>
    <source>
        <strain evidence="2">Araruama</strain>
    </source>
</reference>
<dbReference type="EMBL" id="ATBP01003128">
    <property type="protein sequence ID" value="ETR65170.1"/>
    <property type="molecule type" value="Genomic_DNA"/>
</dbReference>